<gene>
    <name evidence="2" type="ORF">LCGC14_0772170</name>
</gene>
<accession>A0A0F9Q251</accession>
<dbReference type="EMBL" id="LAZR01001956">
    <property type="protein sequence ID" value="KKN36589.1"/>
    <property type="molecule type" value="Genomic_DNA"/>
</dbReference>
<organism evidence="2">
    <name type="scientific">marine sediment metagenome</name>
    <dbReference type="NCBI Taxonomy" id="412755"/>
    <lineage>
        <taxon>unclassified sequences</taxon>
        <taxon>metagenomes</taxon>
        <taxon>ecological metagenomes</taxon>
    </lineage>
</organism>
<evidence type="ECO:0000256" key="1">
    <source>
        <dbReference type="SAM" id="Coils"/>
    </source>
</evidence>
<protein>
    <submittedName>
        <fullName evidence="2">Uncharacterized protein</fullName>
    </submittedName>
</protein>
<dbReference type="AlphaFoldDB" id="A0A0F9Q251"/>
<reference evidence="2" key="1">
    <citation type="journal article" date="2015" name="Nature">
        <title>Complex archaea that bridge the gap between prokaryotes and eukaryotes.</title>
        <authorList>
            <person name="Spang A."/>
            <person name="Saw J.H."/>
            <person name="Jorgensen S.L."/>
            <person name="Zaremba-Niedzwiedzka K."/>
            <person name="Martijn J."/>
            <person name="Lind A.E."/>
            <person name="van Eijk R."/>
            <person name="Schleper C."/>
            <person name="Guy L."/>
            <person name="Ettema T.J."/>
        </authorList>
    </citation>
    <scope>NUCLEOTIDE SEQUENCE</scope>
</reference>
<name>A0A0F9Q251_9ZZZZ</name>
<feature type="coiled-coil region" evidence="1">
    <location>
        <begin position="12"/>
        <end position="39"/>
    </location>
</feature>
<keyword evidence="1" id="KW-0175">Coiled coil</keyword>
<comment type="caution">
    <text evidence="2">The sequence shown here is derived from an EMBL/GenBank/DDBJ whole genome shotgun (WGS) entry which is preliminary data.</text>
</comment>
<evidence type="ECO:0000313" key="2">
    <source>
        <dbReference type="EMBL" id="KKN36589.1"/>
    </source>
</evidence>
<proteinExistence type="predicted"/>
<sequence length="151" mass="17383">MSTKHGPDYKNLAACKGAVTRLRKRVEQLEADLKHQEWAAGRYLFDACMFRRLLAERFNLEGRTLLDALAEVIRLEEGEALMEDGRIVLLKRYHDEWLPDRFGTVGERPPCAWDHSVKAEEARDEEAIAHLPPDERARIRCVLRNEGGDKS</sequence>